<reference evidence="2 3" key="1">
    <citation type="submission" date="2019-03" db="EMBL/GenBank/DDBJ databases">
        <title>Draft genome sequences of novel Actinobacteria.</title>
        <authorList>
            <person name="Sahin N."/>
            <person name="Ay H."/>
            <person name="Saygin H."/>
        </authorList>
    </citation>
    <scope>NUCLEOTIDE SEQUENCE [LARGE SCALE GENOMIC DNA]</scope>
    <source>
        <strain evidence="2 3">DSM 45941</strain>
    </source>
</reference>
<proteinExistence type="predicted"/>
<feature type="compositionally biased region" description="Basic residues" evidence="1">
    <location>
        <begin position="42"/>
        <end position="68"/>
    </location>
</feature>
<feature type="compositionally biased region" description="Basic and acidic residues" evidence="1">
    <location>
        <begin position="93"/>
        <end position="103"/>
    </location>
</feature>
<feature type="compositionally biased region" description="Basic and acidic residues" evidence="1">
    <location>
        <begin position="28"/>
        <end position="41"/>
    </location>
</feature>
<evidence type="ECO:0000313" key="3">
    <source>
        <dbReference type="Proteomes" id="UP000295578"/>
    </source>
</evidence>
<sequence>MKRVPISVLFATTWFATSFEGGQGAPSHGRETHGNPPDDRPRPHHRRRCRQRCSRHRPRRIRLRRRLPHPGAGQRTAAPVPGWRADRPERDLLQGRKGDRDHPPGPAAVADPCATGAYCFYDGPDFTGRKLTFRRPRSASATSTKLIPIPLRNRTTRSWSAATSGRLLRTPTRPTMREGASSPTSRPPTLCPSPRAPRRRPPHTSNVPKRQP</sequence>
<accession>A0A4R4ZNJ3</accession>
<gene>
    <name evidence="2" type="ORF">E1293_45745</name>
</gene>
<evidence type="ECO:0000313" key="2">
    <source>
        <dbReference type="EMBL" id="TDD60413.1"/>
    </source>
</evidence>
<protein>
    <submittedName>
        <fullName evidence="2">Uncharacterized protein</fullName>
    </submittedName>
</protein>
<comment type="caution">
    <text evidence="2">The sequence shown here is derived from an EMBL/GenBank/DDBJ whole genome shotgun (WGS) entry which is preliminary data.</text>
</comment>
<dbReference type="Pfam" id="PF03995">
    <property type="entry name" value="Inhibitor_I36"/>
    <property type="match status" value="1"/>
</dbReference>
<dbReference type="RefSeq" id="WP_132206229.1">
    <property type="nucleotide sequence ID" value="NZ_SMKY01000520.1"/>
</dbReference>
<dbReference type="Proteomes" id="UP000295578">
    <property type="component" value="Unassembled WGS sequence"/>
</dbReference>
<feature type="compositionally biased region" description="Pro residues" evidence="1">
    <location>
        <begin position="185"/>
        <end position="195"/>
    </location>
</feature>
<evidence type="ECO:0000256" key="1">
    <source>
        <dbReference type="SAM" id="MobiDB-lite"/>
    </source>
</evidence>
<feature type="region of interest" description="Disordered" evidence="1">
    <location>
        <begin position="152"/>
        <end position="212"/>
    </location>
</feature>
<dbReference type="AlphaFoldDB" id="A0A4R4ZNJ3"/>
<name>A0A4R4ZNJ3_9ACTN</name>
<feature type="compositionally biased region" description="Polar residues" evidence="1">
    <location>
        <begin position="203"/>
        <end position="212"/>
    </location>
</feature>
<keyword evidence="3" id="KW-1185">Reference proteome</keyword>
<feature type="region of interest" description="Disordered" evidence="1">
    <location>
        <begin position="19"/>
        <end position="88"/>
    </location>
</feature>
<organism evidence="2 3">
    <name type="scientific">Actinomadura darangshiensis</name>
    <dbReference type="NCBI Taxonomy" id="705336"/>
    <lineage>
        <taxon>Bacteria</taxon>
        <taxon>Bacillati</taxon>
        <taxon>Actinomycetota</taxon>
        <taxon>Actinomycetes</taxon>
        <taxon>Streptosporangiales</taxon>
        <taxon>Thermomonosporaceae</taxon>
        <taxon>Actinomadura</taxon>
    </lineage>
</organism>
<dbReference type="EMBL" id="SMKY01000520">
    <property type="protein sequence ID" value="TDD60413.1"/>
    <property type="molecule type" value="Genomic_DNA"/>
</dbReference>
<feature type="region of interest" description="Disordered" evidence="1">
    <location>
        <begin position="93"/>
        <end position="112"/>
    </location>
</feature>